<feature type="non-terminal residue" evidence="2">
    <location>
        <position position="81"/>
    </location>
</feature>
<dbReference type="EMBL" id="CADCUK010000117">
    <property type="protein sequence ID" value="CAA9375808.1"/>
    <property type="molecule type" value="Genomic_DNA"/>
</dbReference>
<evidence type="ECO:0000256" key="1">
    <source>
        <dbReference type="SAM" id="MobiDB-lite"/>
    </source>
</evidence>
<name>A0A6J4N3Y0_9ACTN</name>
<feature type="region of interest" description="Disordered" evidence="1">
    <location>
        <begin position="1"/>
        <end position="81"/>
    </location>
</feature>
<accession>A0A6J4N3Y0</accession>
<feature type="compositionally biased region" description="Basic residues" evidence="1">
    <location>
        <begin position="38"/>
        <end position="56"/>
    </location>
</feature>
<feature type="non-terminal residue" evidence="2">
    <location>
        <position position="1"/>
    </location>
</feature>
<sequence>AQGNGGRQCLVDQEGGGDAQRRPPRGRGRERHPDGGVRRARQRHRRARARRHRFGGRRVLPTTASARGCAGHRFHRRVRRL</sequence>
<reference evidence="2" key="1">
    <citation type="submission" date="2020-02" db="EMBL/GenBank/DDBJ databases">
        <authorList>
            <person name="Meier V. D."/>
        </authorList>
    </citation>
    <scope>NUCLEOTIDE SEQUENCE</scope>
    <source>
        <strain evidence="2">AVDCRST_MAG47</strain>
    </source>
</reference>
<evidence type="ECO:0000313" key="2">
    <source>
        <dbReference type="EMBL" id="CAA9375808.1"/>
    </source>
</evidence>
<protein>
    <submittedName>
        <fullName evidence="2">Uncharacterized protein</fullName>
    </submittedName>
</protein>
<gene>
    <name evidence="2" type="ORF">AVDCRST_MAG47-1734</name>
</gene>
<proteinExistence type="predicted"/>
<dbReference type="AlphaFoldDB" id="A0A6J4N3Y0"/>
<feature type="compositionally biased region" description="Basic residues" evidence="1">
    <location>
        <begin position="70"/>
        <end position="81"/>
    </location>
</feature>
<organism evidence="2">
    <name type="scientific">uncultured Nocardioidaceae bacterium</name>
    <dbReference type="NCBI Taxonomy" id="253824"/>
    <lineage>
        <taxon>Bacteria</taxon>
        <taxon>Bacillati</taxon>
        <taxon>Actinomycetota</taxon>
        <taxon>Actinomycetes</taxon>
        <taxon>Propionibacteriales</taxon>
        <taxon>Nocardioidaceae</taxon>
        <taxon>environmental samples</taxon>
    </lineage>
</organism>